<dbReference type="InterPro" id="IPR011989">
    <property type="entry name" value="ARM-like"/>
</dbReference>
<evidence type="ECO:0000256" key="2">
    <source>
        <dbReference type="ARBA" id="ARBA00004496"/>
    </source>
</evidence>
<evidence type="ECO:0000313" key="8">
    <source>
        <dbReference type="Proteomes" id="UP001337655"/>
    </source>
</evidence>
<dbReference type="EMBL" id="JAVRRT010000004">
    <property type="protein sequence ID" value="KAK5172787.1"/>
    <property type="molecule type" value="Genomic_DNA"/>
</dbReference>
<feature type="region of interest" description="Disordered" evidence="6">
    <location>
        <begin position="489"/>
        <end position="513"/>
    </location>
</feature>
<feature type="compositionally biased region" description="Polar residues" evidence="6">
    <location>
        <begin position="783"/>
        <end position="807"/>
    </location>
</feature>
<gene>
    <name evidence="7" type="ORF">LTR77_002907</name>
</gene>
<dbReference type="GO" id="GO:0043161">
    <property type="term" value="P:proteasome-mediated ubiquitin-dependent protein catabolic process"/>
    <property type="evidence" value="ECO:0007669"/>
    <property type="project" value="TreeGrafter"/>
</dbReference>
<feature type="compositionally biased region" description="Acidic residues" evidence="6">
    <location>
        <begin position="753"/>
        <end position="780"/>
    </location>
</feature>
<feature type="compositionally biased region" description="Polar residues" evidence="6">
    <location>
        <begin position="495"/>
        <end position="512"/>
    </location>
</feature>
<feature type="region of interest" description="Disordered" evidence="6">
    <location>
        <begin position="62"/>
        <end position="84"/>
    </location>
</feature>
<evidence type="ECO:0008006" key="9">
    <source>
        <dbReference type="Google" id="ProtNLM"/>
    </source>
</evidence>
<dbReference type="Proteomes" id="UP001337655">
    <property type="component" value="Unassembled WGS sequence"/>
</dbReference>
<evidence type="ECO:0000256" key="4">
    <source>
        <dbReference type="ARBA" id="ARBA00022737"/>
    </source>
</evidence>
<name>A0AAV9PJ18_9PEZI</name>
<dbReference type="GeneID" id="89924254"/>
<dbReference type="InterPro" id="IPR000225">
    <property type="entry name" value="Armadillo"/>
</dbReference>
<keyword evidence="3" id="KW-0963">Cytoplasm</keyword>
<evidence type="ECO:0000256" key="5">
    <source>
        <dbReference type="ARBA" id="ARBA00023242"/>
    </source>
</evidence>
<dbReference type="SUPFAM" id="SSF48371">
    <property type="entry name" value="ARM repeat"/>
    <property type="match status" value="1"/>
</dbReference>
<dbReference type="RefSeq" id="XP_064661505.1">
    <property type="nucleotide sequence ID" value="XM_064800166.1"/>
</dbReference>
<dbReference type="SMART" id="SM00185">
    <property type="entry name" value="ARM"/>
    <property type="match status" value="4"/>
</dbReference>
<sequence length="1097" mass="118050">MVAGPSAESIEAIRNAPSLEHQIATLRQLKNDIVGHDQRKELIVKQGVIQPLVDILTAAHKATGKRRASEDNGVSTSATEGGWSPENEARLQAIQIIGSLANGGRAFVPPLLAAHADSHLLECLTTPVPPRITTATLQALRSLATSASLDGQNDEQISIDLFGSESMQSAFPDIQQIDQSSAAGVQLRLIISIIAVSATTESARSHLTESGRLDDLAALLASYAIANQHFDYRGSTDLFPPPPSEATLPVVLSAIAAIISGSNFRAQSFILSRALRGLFAHAATQFWESRAFPARPGSAAALLPSLHVPQTKSVSFTNSSSAFPALKSLQPERGQYSGAGITLTQQSADIEHANAVCGWLLFMARLMHGTNRMKALRLVALVNNAIDASSELVSPRSESLQRAREREKQISMLAIPLAAQLIQTAVEVPSPDLPTADDREHREIQEHACDVLAELVHPSQELQAAAVHAGAIKRVCSLLKKTFDAVSPSKPMWSAKSNSNDHVTSLDSTTMGTRGLPSEVAHAMRCRQSALNAIAALGGTHDTHRGAIIEAGIVQCIMDSLKPFPADAFAGKGPVSPKDGNTVPVLLAACSAAQSLSRSVSKLRTTLVDAAIAHPLFELTKNHPDRSVQIGATDVICNLLLEFSPMRDELVTQGVVEVLARNIKGSDMDLRLSSLWAIKHLALNNTKECRIRCFEELGSGWLVGAIQGEYDHNPLAASSGGGVSVWQSAGSGLSAPNAAGEQVDLLNPTTSMDVDEGYGGDNGEEDESSHDEEEDGEVMLDESSGTHYHTSGIRSTLQPPADSSSLSADRHLSAMREMEQDPNLRAKRMDVFVQEQSLDFIRNLISGPDHVEAMIDHLLQHIGSEKLFGLLTEKLSPLAEFGNRPLYHATSIIIAVIHVLTHICGSSPRHKSLLIAQVPLLRAWVPHFAHTDRRVRIICIWSMNSLTWVEDDSDREGARERARKLRELGLEQAVRKLENDVDLDVRERQKESVHDDGLWFRPSARSISGRGREAEEVLDGDILAPVLVELGIGPSTANLSNATDGAPLESSQTHLSGLSSAAHPLVGTGLTLPLDCYTDVYIFPLARAREALDQLDA</sequence>
<dbReference type="GO" id="GO:0034657">
    <property type="term" value="C:GID complex"/>
    <property type="evidence" value="ECO:0007669"/>
    <property type="project" value="TreeGrafter"/>
</dbReference>
<evidence type="ECO:0000256" key="1">
    <source>
        <dbReference type="ARBA" id="ARBA00004123"/>
    </source>
</evidence>
<dbReference type="PANTHER" id="PTHR15651">
    <property type="entry name" value="ARMADILLO REPEAT-CONTAINING PROTEIN 8"/>
    <property type="match status" value="1"/>
</dbReference>
<dbReference type="GO" id="GO:0005737">
    <property type="term" value="C:cytoplasm"/>
    <property type="evidence" value="ECO:0007669"/>
    <property type="project" value="UniProtKB-SubCell"/>
</dbReference>
<accession>A0AAV9PJ18</accession>
<evidence type="ECO:0000256" key="3">
    <source>
        <dbReference type="ARBA" id="ARBA00022490"/>
    </source>
</evidence>
<keyword evidence="4" id="KW-0677">Repeat</keyword>
<keyword evidence="8" id="KW-1185">Reference proteome</keyword>
<evidence type="ECO:0000313" key="7">
    <source>
        <dbReference type="EMBL" id="KAK5172787.1"/>
    </source>
</evidence>
<feature type="region of interest" description="Disordered" evidence="6">
    <location>
        <begin position="749"/>
        <end position="809"/>
    </location>
</feature>
<keyword evidence="5" id="KW-0539">Nucleus</keyword>
<comment type="caution">
    <text evidence="7">The sequence shown here is derived from an EMBL/GenBank/DDBJ whole genome shotgun (WGS) entry which is preliminary data.</text>
</comment>
<protein>
    <recommendedName>
        <fullName evidence="9">Armadillo repeat-containing protein 8</fullName>
    </recommendedName>
</protein>
<dbReference type="InterPro" id="IPR038739">
    <property type="entry name" value="ARMC8/Vid28"/>
</dbReference>
<reference evidence="7 8" key="1">
    <citation type="submission" date="2023-08" db="EMBL/GenBank/DDBJ databases">
        <title>Black Yeasts Isolated from many extreme environments.</title>
        <authorList>
            <person name="Coleine C."/>
            <person name="Stajich J.E."/>
            <person name="Selbmann L."/>
        </authorList>
    </citation>
    <scope>NUCLEOTIDE SEQUENCE [LARGE SCALE GENOMIC DNA]</scope>
    <source>
        <strain evidence="7 8">CCFEE 5935</strain>
    </source>
</reference>
<dbReference type="GO" id="GO:0005634">
    <property type="term" value="C:nucleus"/>
    <property type="evidence" value="ECO:0007669"/>
    <property type="project" value="UniProtKB-SubCell"/>
</dbReference>
<organism evidence="7 8">
    <name type="scientific">Saxophila tyrrhenica</name>
    <dbReference type="NCBI Taxonomy" id="1690608"/>
    <lineage>
        <taxon>Eukaryota</taxon>
        <taxon>Fungi</taxon>
        <taxon>Dikarya</taxon>
        <taxon>Ascomycota</taxon>
        <taxon>Pezizomycotina</taxon>
        <taxon>Dothideomycetes</taxon>
        <taxon>Dothideomycetidae</taxon>
        <taxon>Mycosphaerellales</taxon>
        <taxon>Extremaceae</taxon>
        <taxon>Saxophila</taxon>
    </lineage>
</organism>
<dbReference type="InterPro" id="IPR016024">
    <property type="entry name" value="ARM-type_fold"/>
</dbReference>
<evidence type="ECO:0000256" key="6">
    <source>
        <dbReference type="SAM" id="MobiDB-lite"/>
    </source>
</evidence>
<proteinExistence type="predicted"/>
<dbReference type="PANTHER" id="PTHR15651:SF7">
    <property type="entry name" value="ARMADILLO REPEAT-CONTAINING PROTEIN 8"/>
    <property type="match status" value="1"/>
</dbReference>
<comment type="subcellular location">
    <subcellularLocation>
        <location evidence="2">Cytoplasm</location>
    </subcellularLocation>
    <subcellularLocation>
        <location evidence="1">Nucleus</location>
    </subcellularLocation>
</comment>
<dbReference type="AlphaFoldDB" id="A0AAV9PJ18"/>
<dbReference type="Gene3D" id="1.25.10.10">
    <property type="entry name" value="Leucine-rich Repeat Variant"/>
    <property type="match status" value="3"/>
</dbReference>